<keyword evidence="2 5" id="KW-0812">Transmembrane</keyword>
<evidence type="ECO:0000256" key="2">
    <source>
        <dbReference type="ARBA" id="ARBA00022692"/>
    </source>
</evidence>
<keyword evidence="4 5" id="KW-0472">Membrane</keyword>
<evidence type="ECO:0000313" key="7">
    <source>
        <dbReference type="Proteomes" id="UP000305948"/>
    </source>
</evidence>
<dbReference type="InterPro" id="IPR001129">
    <property type="entry name" value="Membr-assoc_MAPEG"/>
</dbReference>
<dbReference type="Gene3D" id="1.20.120.550">
    <property type="entry name" value="Membrane associated eicosanoid/glutathione metabolism-like domain"/>
    <property type="match status" value="1"/>
</dbReference>
<evidence type="ECO:0000256" key="1">
    <source>
        <dbReference type="ARBA" id="ARBA00004141"/>
    </source>
</evidence>
<dbReference type="STRING" id="5364.A0A5C3NIC0"/>
<feature type="transmembrane region" description="Helical" evidence="5">
    <location>
        <begin position="14"/>
        <end position="31"/>
    </location>
</feature>
<dbReference type="Proteomes" id="UP000305948">
    <property type="component" value="Unassembled WGS sequence"/>
</dbReference>
<dbReference type="GO" id="GO:0004602">
    <property type="term" value="F:glutathione peroxidase activity"/>
    <property type="evidence" value="ECO:0007669"/>
    <property type="project" value="TreeGrafter"/>
</dbReference>
<dbReference type="AlphaFoldDB" id="A0A5C3NIC0"/>
<dbReference type="Pfam" id="PF01124">
    <property type="entry name" value="MAPEG"/>
    <property type="match status" value="1"/>
</dbReference>
<proteinExistence type="predicted"/>
<dbReference type="SUPFAM" id="SSF161084">
    <property type="entry name" value="MAPEG domain-like"/>
    <property type="match status" value="1"/>
</dbReference>
<evidence type="ECO:0000256" key="4">
    <source>
        <dbReference type="ARBA" id="ARBA00023136"/>
    </source>
</evidence>
<name>A0A5C3NIC0_9AGAM</name>
<dbReference type="GO" id="GO:0004364">
    <property type="term" value="F:glutathione transferase activity"/>
    <property type="evidence" value="ECO:0007669"/>
    <property type="project" value="TreeGrafter"/>
</dbReference>
<dbReference type="InterPro" id="IPR023352">
    <property type="entry name" value="MAPEG-like_dom_sf"/>
</dbReference>
<keyword evidence="3 5" id="KW-1133">Transmembrane helix</keyword>
<evidence type="ECO:0000313" key="6">
    <source>
        <dbReference type="EMBL" id="TFK56565.1"/>
    </source>
</evidence>
<feature type="transmembrane region" description="Helical" evidence="5">
    <location>
        <begin position="96"/>
        <end position="118"/>
    </location>
</feature>
<dbReference type="GO" id="GO:0005783">
    <property type="term" value="C:endoplasmic reticulum"/>
    <property type="evidence" value="ECO:0007669"/>
    <property type="project" value="TreeGrafter"/>
</dbReference>
<keyword evidence="7" id="KW-1185">Reference proteome</keyword>
<dbReference type="InterPro" id="IPR050997">
    <property type="entry name" value="MAPEG"/>
</dbReference>
<organism evidence="6 7">
    <name type="scientific">Heliocybe sulcata</name>
    <dbReference type="NCBI Taxonomy" id="5364"/>
    <lineage>
        <taxon>Eukaryota</taxon>
        <taxon>Fungi</taxon>
        <taxon>Dikarya</taxon>
        <taxon>Basidiomycota</taxon>
        <taxon>Agaricomycotina</taxon>
        <taxon>Agaricomycetes</taxon>
        <taxon>Gloeophyllales</taxon>
        <taxon>Gloeophyllaceae</taxon>
        <taxon>Heliocybe</taxon>
    </lineage>
</organism>
<gene>
    <name evidence="6" type="ORF">OE88DRAFT_34428</name>
</gene>
<protein>
    <submittedName>
        <fullName evidence="6">Membrane-associated proteins in eicosanoid and glutathione metabolism</fullName>
    </submittedName>
</protein>
<dbReference type="GO" id="GO:0005635">
    <property type="term" value="C:nuclear envelope"/>
    <property type="evidence" value="ECO:0007669"/>
    <property type="project" value="TreeGrafter"/>
</dbReference>
<reference evidence="6 7" key="1">
    <citation type="journal article" date="2019" name="Nat. Ecol. Evol.">
        <title>Megaphylogeny resolves global patterns of mushroom evolution.</title>
        <authorList>
            <person name="Varga T."/>
            <person name="Krizsan K."/>
            <person name="Foldi C."/>
            <person name="Dima B."/>
            <person name="Sanchez-Garcia M."/>
            <person name="Sanchez-Ramirez S."/>
            <person name="Szollosi G.J."/>
            <person name="Szarkandi J.G."/>
            <person name="Papp V."/>
            <person name="Albert L."/>
            <person name="Andreopoulos W."/>
            <person name="Angelini C."/>
            <person name="Antonin V."/>
            <person name="Barry K.W."/>
            <person name="Bougher N.L."/>
            <person name="Buchanan P."/>
            <person name="Buyck B."/>
            <person name="Bense V."/>
            <person name="Catcheside P."/>
            <person name="Chovatia M."/>
            <person name="Cooper J."/>
            <person name="Damon W."/>
            <person name="Desjardin D."/>
            <person name="Finy P."/>
            <person name="Geml J."/>
            <person name="Haridas S."/>
            <person name="Hughes K."/>
            <person name="Justo A."/>
            <person name="Karasinski D."/>
            <person name="Kautmanova I."/>
            <person name="Kiss B."/>
            <person name="Kocsube S."/>
            <person name="Kotiranta H."/>
            <person name="LaButti K.M."/>
            <person name="Lechner B.E."/>
            <person name="Liimatainen K."/>
            <person name="Lipzen A."/>
            <person name="Lukacs Z."/>
            <person name="Mihaltcheva S."/>
            <person name="Morgado L.N."/>
            <person name="Niskanen T."/>
            <person name="Noordeloos M.E."/>
            <person name="Ohm R.A."/>
            <person name="Ortiz-Santana B."/>
            <person name="Ovrebo C."/>
            <person name="Racz N."/>
            <person name="Riley R."/>
            <person name="Savchenko A."/>
            <person name="Shiryaev A."/>
            <person name="Soop K."/>
            <person name="Spirin V."/>
            <person name="Szebenyi C."/>
            <person name="Tomsovsky M."/>
            <person name="Tulloss R.E."/>
            <person name="Uehling J."/>
            <person name="Grigoriev I.V."/>
            <person name="Vagvolgyi C."/>
            <person name="Papp T."/>
            <person name="Martin F.M."/>
            <person name="Miettinen O."/>
            <person name="Hibbett D.S."/>
            <person name="Nagy L.G."/>
        </authorList>
    </citation>
    <scope>NUCLEOTIDE SEQUENCE [LARGE SCALE GENOMIC DNA]</scope>
    <source>
        <strain evidence="6 7">OMC1185</strain>
    </source>
</reference>
<accession>A0A5C3NIC0</accession>
<dbReference type="PANTHER" id="PTHR10250:SF26">
    <property type="entry name" value="GLUTATHIONE S-TRANSFERASE 3, MITOCHONDRIAL"/>
    <property type="match status" value="1"/>
</dbReference>
<dbReference type="EMBL" id="ML213503">
    <property type="protein sequence ID" value="TFK56565.1"/>
    <property type="molecule type" value="Genomic_DNA"/>
</dbReference>
<sequence>MSSSVYATLVVPQGFQYVEAAIFSIVPLLFWQSYKVGFARRDAKIPYPQPYAEKAEAAASKEAHRFNCLQRAHLNTVEALPIILISTLVVGLRRPILAASLCGLWTFARVLYTIGYSTGEPEKRNTTGGALHYIAQFGLVLSGIYAVVESLWGGW</sequence>
<evidence type="ECO:0000256" key="5">
    <source>
        <dbReference type="SAM" id="Phobius"/>
    </source>
</evidence>
<dbReference type="GO" id="GO:0016020">
    <property type="term" value="C:membrane"/>
    <property type="evidence" value="ECO:0007669"/>
    <property type="project" value="UniProtKB-SubCell"/>
</dbReference>
<evidence type="ECO:0000256" key="3">
    <source>
        <dbReference type="ARBA" id="ARBA00022989"/>
    </source>
</evidence>
<comment type="subcellular location">
    <subcellularLocation>
        <location evidence="1">Membrane</location>
        <topology evidence="1">Multi-pass membrane protein</topology>
    </subcellularLocation>
</comment>
<dbReference type="PANTHER" id="PTHR10250">
    <property type="entry name" value="MICROSOMAL GLUTATHIONE S-TRANSFERASE"/>
    <property type="match status" value="1"/>
</dbReference>
<feature type="transmembrane region" description="Helical" evidence="5">
    <location>
        <begin position="130"/>
        <end position="148"/>
    </location>
</feature>
<dbReference type="OrthoDB" id="410651at2759"/>